<dbReference type="InterPro" id="IPR016156">
    <property type="entry name" value="FAD/NAD-linked_Rdtase_dimer_sf"/>
</dbReference>
<evidence type="ECO:0000256" key="4">
    <source>
        <dbReference type="ARBA" id="ARBA00022827"/>
    </source>
</evidence>
<dbReference type="PANTHER" id="PTHR43429">
    <property type="entry name" value="PYRIDINE NUCLEOTIDE-DISULFIDE OXIDOREDUCTASE DOMAIN-CONTAINING"/>
    <property type="match status" value="1"/>
</dbReference>
<dbReference type="SUPFAM" id="SSF51905">
    <property type="entry name" value="FAD/NAD(P)-binding domain"/>
    <property type="match status" value="1"/>
</dbReference>
<dbReference type="InterPro" id="IPR036188">
    <property type="entry name" value="FAD/NAD-bd_sf"/>
</dbReference>
<comment type="cofactor">
    <cofactor evidence="1">
        <name>FAD</name>
        <dbReference type="ChEBI" id="CHEBI:57692"/>
    </cofactor>
</comment>
<dbReference type="InterPro" id="IPR050260">
    <property type="entry name" value="FAD-bd_OxRdtase"/>
</dbReference>
<dbReference type="Gene3D" id="3.50.50.60">
    <property type="entry name" value="FAD/NAD(P)-binding domain"/>
    <property type="match status" value="2"/>
</dbReference>
<evidence type="ECO:0000256" key="1">
    <source>
        <dbReference type="ARBA" id="ARBA00001974"/>
    </source>
</evidence>
<dbReference type="Pfam" id="PF02852">
    <property type="entry name" value="Pyr_redox_dim"/>
    <property type="match status" value="1"/>
</dbReference>
<evidence type="ECO:0000259" key="8">
    <source>
        <dbReference type="Pfam" id="PF07992"/>
    </source>
</evidence>
<proteinExistence type="inferred from homology"/>
<dbReference type="AlphaFoldDB" id="A0A1W1BMS1"/>
<dbReference type="InterPro" id="IPR004099">
    <property type="entry name" value="Pyr_nucl-diS_OxRdtase_dimer"/>
</dbReference>
<dbReference type="GO" id="GO:0016491">
    <property type="term" value="F:oxidoreductase activity"/>
    <property type="evidence" value="ECO:0007669"/>
    <property type="project" value="UniProtKB-KW"/>
</dbReference>
<evidence type="ECO:0000313" key="9">
    <source>
        <dbReference type="EMBL" id="SFV54771.1"/>
    </source>
</evidence>
<dbReference type="EMBL" id="FPHG01000026">
    <property type="protein sequence ID" value="SFV54771.1"/>
    <property type="molecule type" value="Genomic_DNA"/>
</dbReference>
<evidence type="ECO:0000256" key="2">
    <source>
        <dbReference type="ARBA" id="ARBA00009130"/>
    </source>
</evidence>
<dbReference type="PRINTS" id="PR00411">
    <property type="entry name" value="PNDRDTASEI"/>
</dbReference>
<feature type="domain" description="FAD/NAD(P)-binding" evidence="8">
    <location>
        <begin position="7"/>
        <end position="305"/>
    </location>
</feature>
<evidence type="ECO:0000256" key="3">
    <source>
        <dbReference type="ARBA" id="ARBA00022630"/>
    </source>
</evidence>
<keyword evidence="4" id="KW-0274">FAD</keyword>
<keyword evidence="6" id="KW-0676">Redox-active center</keyword>
<feature type="domain" description="Pyridine nucleotide-disulphide oxidoreductase dimerisation" evidence="7">
    <location>
        <begin position="337"/>
        <end position="436"/>
    </location>
</feature>
<protein>
    <submittedName>
        <fullName evidence="9">FAD-dependent pyridine nucleotide-disulphide oxidoreductase</fullName>
    </submittedName>
</protein>
<dbReference type="PANTHER" id="PTHR43429:SF1">
    <property type="entry name" value="NAD(P)H SULFUR OXIDOREDUCTASE (COA-DEPENDENT)"/>
    <property type="match status" value="1"/>
</dbReference>
<keyword evidence="3" id="KW-0285">Flavoprotein</keyword>
<dbReference type="SUPFAM" id="SSF55424">
    <property type="entry name" value="FAD/NAD-linked reductases, dimerisation (C-terminal) domain"/>
    <property type="match status" value="1"/>
</dbReference>
<accession>A0A1W1BMS1</accession>
<dbReference type="InterPro" id="IPR023753">
    <property type="entry name" value="FAD/NAD-binding_dom"/>
</dbReference>
<reference evidence="9" key="1">
    <citation type="submission" date="2016-10" db="EMBL/GenBank/DDBJ databases">
        <authorList>
            <person name="de Groot N.N."/>
        </authorList>
    </citation>
    <scope>NUCLEOTIDE SEQUENCE</scope>
</reference>
<name>A0A1W1BMS1_9ZZZZ</name>
<organism evidence="9">
    <name type="scientific">hydrothermal vent metagenome</name>
    <dbReference type="NCBI Taxonomy" id="652676"/>
    <lineage>
        <taxon>unclassified sequences</taxon>
        <taxon>metagenomes</taxon>
        <taxon>ecological metagenomes</taxon>
    </lineage>
</organism>
<gene>
    <name evidence="9" type="ORF">MNB_SV-9-1412</name>
</gene>
<dbReference type="Pfam" id="PF07992">
    <property type="entry name" value="Pyr_redox_2"/>
    <property type="match status" value="1"/>
</dbReference>
<comment type="similarity">
    <text evidence="2">Belongs to the class-III pyridine nucleotide-disulfide oxidoreductase family.</text>
</comment>
<evidence type="ECO:0000256" key="5">
    <source>
        <dbReference type="ARBA" id="ARBA00023002"/>
    </source>
</evidence>
<evidence type="ECO:0000256" key="6">
    <source>
        <dbReference type="ARBA" id="ARBA00023284"/>
    </source>
</evidence>
<dbReference type="PRINTS" id="PR00368">
    <property type="entry name" value="FADPNR"/>
</dbReference>
<keyword evidence="5" id="KW-0560">Oxidoreductase</keyword>
<evidence type="ECO:0000259" key="7">
    <source>
        <dbReference type="Pfam" id="PF02852"/>
    </source>
</evidence>
<sequence>MKNLETDILIIGAGPAGMVAGMTAVENNPDKSVLIIKAYEKNQVPCGIPYVFGKTLGTVEKNAMLCGGGAIADMIKKVIDTVESVDIENKIAKAINHTIKFDKLIFATGSVPFVHKHFEEGIKLENVFSIHKEYHKVEALKNYLENREKVIVIGDGFIGVEMAMELQSGGKDVTIVGGRHILGGSFDEDMAIEAEEIMVKSGIKMALGQHAKCITEKNGIASGIELIDGTTLDAEVIILATGYEPNTTLAKEAGLKLARYNGIWVNEFMRTKHKDIFAVGDCCGRRDFITKEPSKVMLASTSSAEARVAGRSLYKIKHMKDFNGTIAIFSTMIGNRVFASAGVTEKRAIQENIDYITGISKGINRHPKTIPDASKQSVKLIAMRDSGEIIGGQVIGDKEAGEIVNIIGLAIESKLTLHSLISLQIATQPLLTSAPTTYPIVMAAQIALNSTK</sequence>